<feature type="compositionally biased region" description="Low complexity" evidence="1">
    <location>
        <begin position="317"/>
        <end position="326"/>
    </location>
</feature>
<feature type="region of interest" description="Disordered" evidence="1">
    <location>
        <begin position="778"/>
        <end position="799"/>
    </location>
</feature>
<accession>A0A0N0P8D5</accession>
<feature type="region of interest" description="Disordered" evidence="1">
    <location>
        <begin position="469"/>
        <end position="568"/>
    </location>
</feature>
<feature type="region of interest" description="Disordered" evidence="1">
    <location>
        <begin position="907"/>
        <end position="932"/>
    </location>
</feature>
<gene>
    <name evidence="2" type="ORF">ABL78_1092</name>
</gene>
<feature type="region of interest" description="Disordered" evidence="1">
    <location>
        <begin position="366"/>
        <end position="419"/>
    </location>
</feature>
<feature type="compositionally biased region" description="Basic and acidic residues" evidence="1">
    <location>
        <begin position="241"/>
        <end position="260"/>
    </location>
</feature>
<dbReference type="AlphaFoldDB" id="A0A0N0P8D5"/>
<proteinExistence type="predicted"/>
<evidence type="ECO:0000313" key="2">
    <source>
        <dbReference type="EMBL" id="KPI89829.1"/>
    </source>
</evidence>
<feature type="region of interest" description="Disordered" evidence="1">
    <location>
        <begin position="25"/>
        <end position="49"/>
    </location>
</feature>
<evidence type="ECO:0000313" key="3">
    <source>
        <dbReference type="Proteomes" id="UP000038009"/>
    </source>
</evidence>
<dbReference type="OrthoDB" id="273698at2759"/>
<feature type="region of interest" description="Disordered" evidence="1">
    <location>
        <begin position="297"/>
        <end position="330"/>
    </location>
</feature>
<organism evidence="2 3">
    <name type="scientific">Leptomonas seymouri</name>
    <dbReference type="NCBI Taxonomy" id="5684"/>
    <lineage>
        <taxon>Eukaryota</taxon>
        <taxon>Discoba</taxon>
        <taxon>Euglenozoa</taxon>
        <taxon>Kinetoplastea</taxon>
        <taxon>Metakinetoplastina</taxon>
        <taxon>Trypanosomatida</taxon>
        <taxon>Trypanosomatidae</taxon>
        <taxon>Leishmaniinae</taxon>
        <taxon>Leptomonas</taxon>
    </lineage>
</organism>
<reference evidence="2 3" key="1">
    <citation type="journal article" date="2015" name="PLoS Pathog.">
        <title>Leptomonas seymouri: Adaptations to the Dixenous Life Cycle Analyzed by Genome Sequencing, Transcriptome Profiling and Co-infection with Leishmania donovani.</title>
        <authorList>
            <person name="Kraeva N."/>
            <person name="Butenko A."/>
            <person name="Hlavacova J."/>
            <person name="Kostygov A."/>
            <person name="Myskova J."/>
            <person name="Grybchuk D."/>
            <person name="Lestinova T."/>
            <person name="Votypka J."/>
            <person name="Volf P."/>
            <person name="Opperdoes F."/>
            <person name="Flegontov P."/>
            <person name="Lukes J."/>
            <person name="Yurchenko V."/>
        </authorList>
    </citation>
    <scope>NUCLEOTIDE SEQUENCE [LARGE SCALE GENOMIC DNA]</scope>
    <source>
        <strain evidence="2 3">ATCC 30220</strain>
    </source>
</reference>
<feature type="compositionally biased region" description="Polar residues" evidence="1">
    <location>
        <begin position="525"/>
        <end position="551"/>
    </location>
</feature>
<feature type="compositionally biased region" description="Low complexity" evidence="1">
    <location>
        <begin position="196"/>
        <end position="213"/>
    </location>
</feature>
<feature type="compositionally biased region" description="Basic and acidic residues" evidence="1">
    <location>
        <begin position="25"/>
        <end position="36"/>
    </location>
</feature>
<sequence length="932" mass="99917">MEQSGSAAEESTDIAIKFVRDDALVPEPKVEAPTTDRHRRAPRNPGSRRINFIDDGKLFEGHFTVQSTNLKSIIQYLLDRHNEQDVIIQDLQKQVHMLRSRSVQSRKRCSVMEMGGAASGANRPVAGNEGASSDIGKRLKRVEHFIQLWGVQLKDVSELVEEYGDPSITPDAYTSYLLDLPVFRLTRREARALMLSASQPTAASANTAAASDTISRRRSSSNRRDLLTPPSTASTSPSQGERPKAEMPRAEMPKAEMPRVEAHIRRNKEASDTDSLAEATLEKATAALERAETLLAELRRTSPRLPPTAAPPKPRRAAAPSKAPAAGNSTVAVDVEARADIEELGDYVMQRFEELETRTAMMIAHSVSSSASHHERNASRQAGEAAREGEGTSKRSPQLSPVPSPHPHANTIAAPSPGGAEEVVDAIAREDAAASLDLLEELETAMERRFKELNSAIANLAARTAAFGKMGSGGSGDTERSQSRNTSPGLPAKNAAQISADGGRRMKDQTSTAEESTDSGESRISMASSRNAALLSKRSNNALNRKASPSASDAIPLTPGLPPALPTNLVDQTARDETYALSDRVSELEEELLERWQAMEERLRIIGRAAMKQGITNTVGNGAGVQSLGRAPTVDRKAREDASLSLMRLQLVEKELAQLKRRLAAIPVDANSVGQRAALDDVTSQAPLPLVIEPVGPLAPLRDTYGSKVAGLEREVEQRMAEVNLAIAQLRGVDSATPVALSSKKGEAEETAVPAVLPPLATAEVSYIAGQLVLRAGDGDATTTEPTTKSPAPPSGSADHRRVVLQSMAQLNADVDGDKSLFPEFARTSVRVGERRTTVSRLRSPDVPPFGSHLVQREVIDIPLLSLPKVTGDDTAEGTAAQREATAATPLQAARRVSNIYSGFSHAEGQVHSNSPQKSRVRTSSVAHVGIS</sequence>
<feature type="region of interest" description="Disordered" evidence="1">
    <location>
        <begin position="196"/>
        <end position="260"/>
    </location>
</feature>
<dbReference type="Proteomes" id="UP000038009">
    <property type="component" value="Unassembled WGS sequence"/>
</dbReference>
<feature type="compositionally biased region" description="Polar residues" evidence="1">
    <location>
        <begin position="781"/>
        <end position="790"/>
    </location>
</feature>
<dbReference type="EMBL" id="LJSK01000016">
    <property type="protein sequence ID" value="KPI89829.1"/>
    <property type="molecule type" value="Genomic_DNA"/>
</dbReference>
<protein>
    <submittedName>
        <fullName evidence="2">Uncharacterized protein</fullName>
    </submittedName>
</protein>
<keyword evidence="3" id="KW-1185">Reference proteome</keyword>
<feature type="compositionally biased region" description="Low complexity" evidence="1">
    <location>
        <begin position="228"/>
        <end position="238"/>
    </location>
</feature>
<name>A0A0N0P8D5_LEPSE</name>
<evidence type="ECO:0000256" key="1">
    <source>
        <dbReference type="SAM" id="MobiDB-lite"/>
    </source>
</evidence>
<feature type="compositionally biased region" description="Polar residues" evidence="1">
    <location>
        <begin position="911"/>
        <end position="926"/>
    </location>
</feature>
<comment type="caution">
    <text evidence="2">The sequence shown here is derived from an EMBL/GenBank/DDBJ whole genome shotgun (WGS) entry which is preliminary data.</text>
</comment>
<dbReference type="OMA" id="LVVNCAW"/>
<dbReference type="VEuPathDB" id="TriTrypDB:Lsey_0016_0460"/>